<reference evidence="9" key="1">
    <citation type="submission" date="2014-04" db="EMBL/GenBank/DDBJ databases">
        <title>The Maize TFome - Development of a transcription factor open reading frame collection for functional genomics.</title>
        <authorList>
            <person name="Burdo B."/>
            <person name="Gray J."/>
            <person name="Goetting-Minesky M.P."/>
            <person name="Wittler B."/>
            <person name="Hunt M."/>
            <person name="Li T."/>
            <person name="Velliquette D."/>
            <person name="Thomas J."/>
            <person name="Gentzel I."/>
            <person name="Dos Santos Brito M."/>
            <person name="Mejia-Guerra M.K."/>
            <person name="Connolly L.N."/>
            <person name="Qaisi D."/>
            <person name="Li W."/>
            <person name="Casas M.I."/>
            <person name="Doseff A.I."/>
            <person name="Grotewold E."/>
        </authorList>
    </citation>
    <scope>NUCLEOTIDE SEQUENCE</scope>
</reference>
<dbReference type="HOGENOM" id="CLU_066339_0_1_1"/>
<dbReference type="GO" id="GO:0045892">
    <property type="term" value="P:negative regulation of DNA-templated transcription"/>
    <property type="evidence" value="ECO:0007669"/>
    <property type="project" value="UniProtKB-UniRule"/>
</dbReference>
<dbReference type="PaxDb" id="4577-GRMZM2G130131_P01"/>
<accession>A0A060D1X2</accession>
<comment type="function">
    <text evidence="6">Transcriptional repressor that regulates multiple aspects of plant growth and development.</text>
</comment>
<dbReference type="InterPro" id="IPR006458">
    <property type="entry name" value="Ovate_C"/>
</dbReference>
<evidence type="ECO:0000256" key="5">
    <source>
        <dbReference type="ARBA" id="ARBA00023242"/>
    </source>
</evidence>
<evidence type="ECO:0000256" key="2">
    <source>
        <dbReference type="ARBA" id="ARBA00022491"/>
    </source>
</evidence>
<sequence>MGRKGGPLASIFSSSRQSKPGGTAAAAPTPPWPWPSCATKPQTASFRRQGSDNGDGRKCTTAAGRRFDDAAAAAAPGVGGRLRPPRGAAAPGDEMYKTVNSVYFDAADSCRSFFFFDDDGGGGDAADDDVLDDDGSFSTMTASEEWSEAVIRSLGRTSTGRFFFDAGPAAPVAASTNSILAASKSSKPLYEAPPSKLPRAVMSPPVAGVVLTDDDGVSEAETETEVPSSSSSLLEESVAVALDSDDPFRDFRASMHEMVAAHGLRDWAALQEMLLWYLRINGKHNHALIVGAFVDLLVGLATSSAASHSATTATTTTTTTTACCCSSTFSSSSTSSGGGGTTTTAAVAASMMDEQCGISAGASCSSVSSDLEEEAAAGERSSNNGHCTSCDALDYSCS</sequence>
<dbReference type="Gramene" id="Zm00001eb092300_T001">
    <property type="protein sequence ID" value="Zm00001eb092300_P001"/>
    <property type="gene ID" value="Zm00001eb092300"/>
</dbReference>
<dbReference type="STRING" id="4577.A0A060D1X2"/>
<evidence type="ECO:0000313" key="10">
    <source>
        <dbReference type="EMBL" id="ONM19742.1"/>
    </source>
</evidence>
<dbReference type="Pfam" id="PF04844">
    <property type="entry name" value="Ovate"/>
    <property type="match status" value="1"/>
</dbReference>
<proteinExistence type="predicted"/>
<comment type="subcellular location">
    <subcellularLocation>
        <location evidence="1 6">Nucleus</location>
    </subcellularLocation>
</comment>
<keyword evidence="12" id="KW-1185">Reference proteome</keyword>
<dbReference type="RefSeq" id="XP_008669847.1">
    <property type="nucleotide sequence ID" value="XM_008671625.1"/>
</dbReference>
<organism evidence="9">
    <name type="scientific">Zea mays</name>
    <name type="common">Maize</name>
    <dbReference type="NCBI Taxonomy" id="4577"/>
    <lineage>
        <taxon>Eukaryota</taxon>
        <taxon>Viridiplantae</taxon>
        <taxon>Streptophyta</taxon>
        <taxon>Embryophyta</taxon>
        <taxon>Tracheophyta</taxon>
        <taxon>Spermatophyta</taxon>
        <taxon>Magnoliopsida</taxon>
        <taxon>Liliopsida</taxon>
        <taxon>Poales</taxon>
        <taxon>Poaceae</taxon>
        <taxon>PACMAD clade</taxon>
        <taxon>Panicoideae</taxon>
        <taxon>Andropogonodae</taxon>
        <taxon>Andropogoneae</taxon>
        <taxon>Tripsacinae</taxon>
        <taxon>Zea</taxon>
    </lineage>
</organism>
<evidence type="ECO:0000313" key="11">
    <source>
        <dbReference type="EnsemblPlants" id="Zm00001eb092300_P001"/>
    </source>
</evidence>
<dbReference type="GO" id="GO:0005634">
    <property type="term" value="C:nucleus"/>
    <property type="evidence" value="ECO:0007669"/>
    <property type="project" value="UniProtKB-SubCell"/>
</dbReference>
<reference evidence="10 12" key="2">
    <citation type="submission" date="2015-12" db="EMBL/GenBank/DDBJ databases">
        <title>Update maize B73 reference genome by single molecule sequencing technologies.</title>
        <authorList>
            <consortium name="Maize Genome Sequencing Project"/>
            <person name="Ware D."/>
        </authorList>
    </citation>
    <scope>NUCLEOTIDE SEQUENCE [LARGE SCALE GENOMIC DNA]</scope>
    <source>
        <strain evidence="12">cv. B73</strain>
        <tissue evidence="10">Seedling</tissue>
    </source>
</reference>
<evidence type="ECO:0000256" key="6">
    <source>
        <dbReference type="RuleBase" id="RU367028"/>
    </source>
</evidence>
<dbReference type="ExpressionAtlas" id="A0A060D1X2">
    <property type="expression patterns" value="baseline"/>
</dbReference>
<keyword evidence="3 6" id="KW-0805">Transcription regulation</keyword>
<evidence type="ECO:0000256" key="1">
    <source>
        <dbReference type="ARBA" id="ARBA00004123"/>
    </source>
</evidence>
<feature type="compositionally biased region" description="Polar residues" evidence="7">
    <location>
        <begin position="39"/>
        <end position="52"/>
    </location>
</feature>
<dbReference type="NCBIfam" id="TIGR01568">
    <property type="entry name" value="A_thal_3678"/>
    <property type="match status" value="1"/>
</dbReference>
<dbReference type="AlphaFoldDB" id="A0A060D1X2"/>
<dbReference type="PANTHER" id="PTHR33057:SF227">
    <property type="entry name" value="TRANSCRIPTION REPRESSOR"/>
    <property type="match status" value="1"/>
</dbReference>
<evidence type="ECO:0000313" key="9">
    <source>
        <dbReference type="EMBL" id="AIB05315.1"/>
    </source>
</evidence>
<evidence type="ECO:0000256" key="4">
    <source>
        <dbReference type="ARBA" id="ARBA00023163"/>
    </source>
</evidence>
<dbReference type="EnsemblPlants" id="Zm00001eb092300_T001">
    <property type="protein sequence ID" value="Zm00001eb092300_P001"/>
    <property type="gene ID" value="Zm00001eb092300"/>
</dbReference>
<dbReference type="EMBL" id="CM007648">
    <property type="protein sequence ID" value="ONM19742.1"/>
    <property type="molecule type" value="Genomic_DNA"/>
</dbReference>
<feature type="domain" description="OVATE" evidence="8">
    <location>
        <begin position="240"/>
        <end position="299"/>
    </location>
</feature>
<keyword evidence="4 6" id="KW-0804">Transcription</keyword>
<dbReference type="EMBL" id="KJ727824">
    <property type="protein sequence ID" value="AIB05315.1"/>
    <property type="molecule type" value="Genomic_DNA"/>
</dbReference>
<dbReference type="OrthoDB" id="689823at2759"/>
<dbReference type="Proteomes" id="UP000007305">
    <property type="component" value="Chromosome 2"/>
</dbReference>
<dbReference type="PANTHER" id="PTHR33057">
    <property type="entry name" value="TRANSCRIPTION REPRESSOR OFP7-RELATED"/>
    <property type="match status" value="1"/>
</dbReference>
<evidence type="ECO:0000256" key="3">
    <source>
        <dbReference type="ARBA" id="ARBA00023015"/>
    </source>
</evidence>
<feature type="non-terminal residue" evidence="9">
    <location>
        <position position="398"/>
    </location>
</feature>
<keyword evidence="5 6" id="KW-0539">Nucleus</keyword>
<name>A0A060D1X2_MAIZE</name>
<reference evidence="11" key="3">
    <citation type="submission" date="2019-07" db="EMBL/GenBank/DDBJ databases">
        <authorList>
            <person name="Seetharam A."/>
            <person name="Woodhouse M."/>
            <person name="Cannon E."/>
        </authorList>
    </citation>
    <scope>NUCLEOTIDE SEQUENCE [LARGE SCALE GENOMIC DNA]</scope>
    <source>
        <strain evidence="11">cv. B73</strain>
    </source>
</reference>
<gene>
    <name evidence="9" type="primary">OFP31</name>
    <name evidence="11" type="synonym">LOC103647058</name>
    <name evidence="10" type="ORF">ZEAMMB73_Zm00001d004882</name>
</gene>
<dbReference type="OMA" id="APCANPP"/>
<evidence type="ECO:0000259" key="8">
    <source>
        <dbReference type="PROSITE" id="PS51754"/>
    </source>
</evidence>
<feature type="region of interest" description="Disordered" evidence="7">
    <location>
        <begin position="1"/>
        <end position="63"/>
    </location>
</feature>
<keyword evidence="2 6" id="KW-0678">Repressor</keyword>
<dbReference type="GeneID" id="103647058"/>
<dbReference type="PROSITE" id="PS51754">
    <property type="entry name" value="OVATE"/>
    <property type="match status" value="1"/>
</dbReference>
<dbReference type="InterPro" id="IPR038933">
    <property type="entry name" value="Ovate"/>
</dbReference>
<dbReference type="KEGG" id="zma:103647058"/>
<evidence type="ECO:0000313" key="12">
    <source>
        <dbReference type="Proteomes" id="UP000007305"/>
    </source>
</evidence>
<reference evidence="11" key="4">
    <citation type="submission" date="2021-05" db="UniProtKB">
        <authorList>
            <consortium name="EnsemblPlants"/>
        </authorList>
    </citation>
    <scope>IDENTIFICATION</scope>
    <source>
        <strain evidence="11">cv. B73</strain>
    </source>
</reference>
<protein>
    <recommendedName>
        <fullName evidence="6">Transcription repressor</fullName>
    </recommendedName>
    <alternativeName>
        <fullName evidence="6">Ovate family protein</fullName>
    </alternativeName>
</protein>
<dbReference type="eggNOG" id="ENOG502RFQ4">
    <property type="taxonomic scope" value="Eukaryota"/>
</dbReference>
<evidence type="ECO:0000256" key="7">
    <source>
        <dbReference type="SAM" id="MobiDB-lite"/>
    </source>
</evidence>